<organism evidence="2 3">
    <name type="scientific">Colocasia esculenta</name>
    <name type="common">Wild taro</name>
    <name type="synonym">Arum esculentum</name>
    <dbReference type="NCBI Taxonomy" id="4460"/>
    <lineage>
        <taxon>Eukaryota</taxon>
        <taxon>Viridiplantae</taxon>
        <taxon>Streptophyta</taxon>
        <taxon>Embryophyta</taxon>
        <taxon>Tracheophyta</taxon>
        <taxon>Spermatophyta</taxon>
        <taxon>Magnoliopsida</taxon>
        <taxon>Liliopsida</taxon>
        <taxon>Araceae</taxon>
        <taxon>Aroideae</taxon>
        <taxon>Colocasieae</taxon>
        <taxon>Colocasia</taxon>
    </lineage>
</organism>
<sequence>MPGGNLSCSHQKGHRDKTQVESGKRVVTISYHDRKIGRNNLVTVVSDWGDAFSNVTTRSAVVTSAGRPTDGIHIP</sequence>
<proteinExistence type="predicted"/>
<evidence type="ECO:0000256" key="1">
    <source>
        <dbReference type="SAM" id="MobiDB-lite"/>
    </source>
</evidence>
<evidence type="ECO:0000313" key="3">
    <source>
        <dbReference type="Proteomes" id="UP000652761"/>
    </source>
</evidence>
<evidence type="ECO:0000313" key="2">
    <source>
        <dbReference type="EMBL" id="MQL73686.1"/>
    </source>
</evidence>
<comment type="caution">
    <text evidence="2">The sequence shown here is derived from an EMBL/GenBank/DDBJ whole genome shotgun (WGS) entry which is preliminary data.</text>
</comment>
<protein>
    <submittedName>
        <fullName evidence="2">Uncharacterized protein</fullName>
    </submittedName>
</protein>
<dbReference type="EMBL" id="NMUH01000177">
    <property type="protein sequence ID" value="MQL73686.1"/>
    <property type="molecule type" value="Genomic_DNA"/>
</dbReference>
<keyword evidence="3" id="KW-1185">Reference proteome</keyword>
<dbReference type="Proteomes" id="UP000652761">
    <property type="component" value="Unassembled WGS sequence"/>
</dbReference>
<accession>A0A843TU70</accession>
<dbReference type="AlphaFoldDB" id="A0A843TU70"/>
<name>A0A843TU70_COLES</name>
<reference evidence="2" key="1">
    <citation type="submission" date="2017-07" db="EMBL/GenBank/DDBJ databases">
        <title>Taro Niue Genome Assembly and Annotation.</title>
        <authorList>
            <person name="Atibalentja N."/>
            <person name="Keating K."/>
            <person name="Fields C.J."/>
        </authorList>
    </citation>
    <scope>NUCLEOTIDE SEQUENCE</scope>
    <source>
        <strain evidence="2">Niue_2</strain>
        <tissue evidence="2">Leaf</tissue>
    </source>
</reference>
<gene>
    <name evidence="2" type="ORF">Taro_006052</name>
</gene>
<feature type="region of interest" description="Disordered" evidence="1">
    <location>
        <begin position="1"/>
        <end position="23"/>
    </location>
</feature>
<feature type="compositionally biased region" description="Polar residues" evidence="1">
    <location>
        <begin position="1"/>
        <end position="10"/>
    </location>
</feature>